<sequence>MSYAPTPYHVGNSKVCMRYACSFKALGLEENILAWAMHEHPFNQPDPMADQRKHCPYTNSKRKPMVETYIWVEEQRWATAQWVFEQQMRTVYGASLDEKQRAAAERRRADEHRRTVEEIIAGKRSRKFRSKERPLKMTWADYQTRWQAIHSSSSPLSFSSIPWPQKIQPTTPSDISLAAIASFIFAYPGTQSRKERIRSAQLTWHPDRFQRLLGRIVEDEREKIKEAAGIVARALNDLK</sequence>
<evidence type="ECO:0000256" key="4">
    <source>
        <dbReference type="ARBA" id="ARBA00023043"/>
    </source>
</evidence>
<comment type="subcellular location">
    <subcellularLocation>
        <location evidence="1">Nucleus</location>
    </subcellularLocation>
</comment>
<dbReference type="EMBL" id="JAUEPR010000004">
    <property type="protein sequence ID" value="KAK0485901.1"/>
    <property type="molecule type" value="Genomic_DNA"/>
</dbReference>
<keyword evidence="7" id="KW-1185">Reference proteome</keyword>
<evidence type="ECO:0000313" key="7">
    <source>
        <dbReference type="Proteomes" id="UP001175227"/>
    </source>
</evidence>
<evidence type="ECO:0000256" key="5">
    <source>
        <dbReference type="ARBA" id="ARBA00023242"/>
    </source>
</evidence>
<evidence type="ECO:0000313" key="6">
    <source>
        <dbReference type="EMBL" id="KAK0485901.1"/>
    </source>
</evidence>
<dbReference type="InterPro" id="IPR038753">
    <property type="entry name" value="NFKBIL1"/>
</dbReference>
<gene>
    <name evidence="6" type="ORF">IW261DRAFT_1559342</name>
</gene>
<dbReference type="PANTHER" id="PTHR15263:SF1">
    <property type="entry name" value="NF-KAPPA-B INHIBITOR-LIKE PROTEIN 1"/>
    <property type="match status" value="1"/>
</dbReference>
<organism evidence="6 7">
    <name type="scientific">Armillaria novae-zelandiae</name>
    <dbReference type="NCBI Taxonomy" id="153914"/>
    <lineage>
        <taxon>Eukaryota</taxon>
        <taxon>Fungi</taxon>
        <taxon>Dikarya</taxon>
        <taxon>Basidiomycota</taxon>
        <taxon>Agaricomycotina</taxon>
        <taxon>Agaricomycetes</taxon>
        <taxon>Agaricomycetidae</taxon>
        <taxon>Agaricales</taxon>
        <taxon>Marasmiineae</taxon>
        <taxon>Physalacriaceae</taxon>
        <taxon>Armillaria</taxon>
    </lineage>
</organism>
<keyword evidence="5" id="KW-0539">Nucleus</keyword>
<reference evidence="6" key="1">
    <citation type="submission" date="2023-06" db="EMBL/GenBank/DDBJ databases">
        <authorList>
            <consortium name="Lawrence Berkeley National Laboratory"/>
            <person name="Ahrendt S."/>
            <person name="Sahu N."/>
            <person name="Indic B."/>
            <person name="Wong-Bajracharya J."/>
            <person name="Merenyi Z."/>
            <person name="Ke H.-M."/>
            <person name="Monk M."/>
            <person name="Kocsube S."/>
            <person name="Drula E."/>
            <person name="Lipzen A."/>
            <person name="Balint B."/>
            <person name="Henrissat B."/>
            <person name="Andreopoulos B."/>
            <person name="Martin F.M."/>
            <person name="Harder C.B."/>
            <person name="Rigling D."/>
            <person name="Ford K.L."/>
            <person name="Foster G.D."/>
            <person name="Pangilinan J."/>
            <person name="Papanicolaou A."/>
            <person name="Barry K."/>
            <person name="LaButti K."/>
            <person name="Viragh M."/>
            <person name="Koriabine M."/>
            <person name="Yan M."/>
            <person name="Riley R."/>
            <person name="Champramary S."/>
            <person name="Plett K.L."/>
            <person name="Tsai I.J."/>
            <person name="Slot J."/>
            <person name="Sipos G."/>
            <person name="Plett J."/>
            <person name="Nagy L.G."/>
            <person name="Grigoriev I.V."/>
        </authorList>
    </citation>
    <scope>NUCLEOTIDE SEQUENCE</scope>
    <source>
        <strain evidence="6">ICMP 16352</strain>
    </source>
</reference>
<evidence type="ECO:0000256" key="1">
    <source>
        <dbReference type="ARBA" id="ARBA00004123"/>
    </source>
</evidence>
<keyword evidence="2" id="KW-0597">Phosphoprotein</keyword>
<dbReference type="Proteomes" id="UP001175227">
    <property type="component" value="Unassembled WGS sequence"/>
</dbReference>
<comment type="caution">
    <text evidence="6">The sequence shown here is derived from an EMBL/GenBank/DDBJ whole genome shotgun (WGS) entry which is preliminary data.</text>
</comment>
<evidence type="ECO:0000256" key="2">
    <source>
        <dbReference type="ARBA" id="ARBA00022553"/>
    </source>
</evidence>
<name>A0AA39PLJ3_9AGAR</name>
<accession>A0AA39PLJ3</accession>
<keyword evidence="3" id="KW-0677">Repeat</keyword>
<dbReference type="PANTHER" id="PTHR15263">
    <property type="entry name" value="I-KAPPA-B-LIKE PROTEIN IKBL"/>
    <property type="match status" value="1"/>
</dbReference>
<dbReference type="GO" id="GO:0005634">
    <property type="term" value="C:nucleus"/>
    <property type="evidence" value="ECO:0007669"/>
    <property type="project" value="UniProtKB-SubCell"/>
</dbReference>
<dbReference type="GO" id="GO:0043124">
    <property type="term" value="P:negative regulation of canonical NF-kappaB signal transduction"/>
    <property type="evidence" value="ECO:0007669"/>
    <property type="project" value="InterPro"/>
</dbReference>
<protein>
    <submittedName>
        <fullName evidence="6">Uncharacterized protein</fullName>
    </submittedName>
</protein>
<dbReference type="AlphaFoldDB" id="A0AA39PLJ3"/>
<keyword evidence="4" id="KW-0040">ANK repeat</keyword>
<proteinExistence type="predicted"/>
<evidence type="ECO:0000256" key="3">
    <source>
        <dbReference type="ARBA" id="ARBA00022737"/>
    </source>
</evidence>